<dbReference type="GO" id="GO:0003729">
    <property type="term" value="F:mRNA binding"/>
    <property type="evidence" value="ECO:0007669"/>
    <property type="project" value="TreeGrafter"/>
</dbReference>
<keyword evidence="3" id="KW-0539">Nucleus</keyword>
<evidence type="ECO:0000313" key="7">
    <source>
        <dbReference type="Proteomes" id="UP000695007"/>
    </source>
</evidence>
<protein>
    <submittedName>
        <fullName evidence="8">RNA binding protein fox-1 homolog 2 isoform X4</fullName>
    </submittedName>
</protein>
<feature type="compositionally biased region" description="Low complexity" evidence="5">
    <location>
        <begin position="73"/>
        <end position="87"/>
    </location>
</feature>
<dbReference type="Proteomes" id="UP000695007">
    <property type="component" value="Unplaced"/>
</dbReference>
<dbReference type="InterPro" id="IPR000504">
    <property type="entry name" value="RRM_dom"/>
</dbReference>
<name>A0AAJ7DZU8_9HYME</name>
<dbReference type="PANTHER" id="PTHR15597">
    <property type="entry name" value="ATAXIN 2-BINDING PROTEIN 1-RELATED"/>
    <property type="match status" value="1"/>
</dbReference>
<dbReference type="InterPro" id="IPR012677">
    <property type="entry name" value="Nucleotide-bd_a/b_plait_sf"/>
</dbReference>
<sequence>MYYPHMVQTGITAPYGGGVFPPPVNGVSGVISSTSSGGDVKSTPTVTVKEESTVTQQQPTTSGAQAQQTSGVSHSAASGQQAQASFSPPSPNGVDQQAISDVFQAAVAAAAAAAVNTGGQQQPPTSATEANSENNIETSALVPVTSGAMTPATQTQGIDLKGQPKRLHVSNIPFRFRDPDLRAMFGQYGPILDVEIIFNERGSKVNNATARVQTKKPPAIPNVCVQWPEGYRLPTMPWSWLGAAAPSAAAAAAVAAAAVTPSPATAPLVLAPRSATRRSVYYDPFLAAHAATQDPNYRLQAAAAAAAATAPLLKTPLSTAQQATYAAAATYTAVAARAYGAAAAAAQPVAGYTAVAGYGREYADPYLSHGIGPVAGYGATVYRGGYNRFTPY</sequence>
<dbReference type="RefSeq" id="XP_011502483.1">
    <property type="nucleotide sequence ID" value="XM_011504181.1"/>
</dbReference>
<dbReference type="Gene3D" id="3.30.70.330">
    <property type="match status" value="1"/>
</dbReference>
<feature type="domain" description="RRM" evidence="6">
    <location>
        <begin position="165"/>
        <end position="202"/>
    </location>
</feature>
<dbReference type="InterPro" id="IPR047131">
    <property type="entry name" value="RBFOX1-like"/>
</dbReference>
<dbReference type="GO" id="GO:0000381">
    <property type="term" value="P:regulation of alternative mRNA splicing, via spliceosome"/>
    <property type="evidence" value="ECO:0007669"/>
    <property type="project" value="InterPro"/>
</dbReference>
<organism evidence="7 8">
    <name type="scientific">Ceratosolen solmsi marchali</name>
    <dbReference type="NCBI Taxonomy" id="326594"/>
    <lineage>
        <taxon>Eukaryota</taxon>
        <taxon>Metazoa</taxon>
        <taxon>Ecdysozoa</taxon>
        <taxon>Arthropoda</taxon>
        <taxon>Hexapoda</taxon>
        <taxon>Insecta</taxon>
        <taxon>Pterygota</taxon>
        <taxon>Neoptera</taxon>
        <taxon>Endopterygota</taxon>
        <taxon>Hymenoptera</taxon>
        <taxon>Apocrita</taxon>
        <taxon>Proctotrupomorpha</taxon>
        <taxon>Chalcidoidea</taxon>
        <taxon>Agaonidae</taxon>
        <taxon>Agaoninae</taxon>
        <taxon>Ceratosolen</taxon>
    </lineage>
</organism>
<keyword evidence="7" id="KW-1185">Reference proteome</keyword>
<dbReference type="AlphaFoldDB" id="A0AAJ7DZU8"/>
<feature type="compositionally biased region" description="Low complexity" evidence="5">
    <location>
        <begin position="30"/>
        <end position="40"/>
    </location>
</feature>
<dbReference type="SUPFAM" id="SSF54928">
    <property type="entry name" value="RNA-binding domain, RBD"/>
    <property type="match status" value="1"/>
</dbReference>
<proteinExistence type="predicted"/>
<dbReference type="CTD" id="54715"/>
<evidence type="ECO:0000313" key="8">
    <source>
        <dbReference type="RefSeq" id="XP_011502483.1"/>
    </source>
</evidence>
<evidence type="ECO:0000256" key="2">
    <source>
        <dbReference type="ARBA" id="ARBA00022884"/>
    </source>
</evidence>
<dbReference type="InterPro" id="IPR035979">
    <property type="entry name" value="RBD_domain_sf"/>
</dbReference>
<evidence type="ECO:0000256" key="3">
    <source>
        <dbReference type="ARBA" id="ARBA00023242"/>
    </source>
</evidence>
<dbReference type="PANTHER" id="PTHR15597:SF22">
    <property type="entry name" value="RNA-BINDING FOX PROTEIN 1, ISOFORM H"/>
    <property type="match status" value="1"/>
</dbReference>
<evidence type="ECO:0000256" key="1">
    <source>
        <dbReference type="ARBA" id="ARBA00004123"/>
    </source>
</evidence>
<comment type="subcellular location">
    <subcellularLocation>
        <location evidence="1">Nucleus</location>
    </subcellularLocation>
</comment>
<feature type="compositionally biased region" description="Polar residues" evidence="5">
    <location>
        <begin position="53"/>
        <end position="72"/>
    </location>
</feature>
<evidence type="ECO:0000259" key="6">
    <source>
        <dbReference type="PROSITE" id="PS50102"/>
    </source>
</evidence>
<dbReference type="GeneID" id="105365899"/>
<dbReference type="GO" id="GO:0005737">
    <property type="term" value="C:cytoplasm"/>
    <property type="evidence" value="ECO:0007669"/>
    <property type="project" value="TreeGrafter"/>
</dbReference>
<keyword evidence="2 4" id="KW-0694">RNA-binding</keyword>
<gene>
    <name evidence="8" type="primary">LOC105365899</name>
</gene>
<accession>A0AAJ7DZU8</accession>
<dbReference type="GO" id="GO:0005634">
    <property type="term" value="C:nucleus"/>
    <property type="evidence" value="ECO:0007669"/>
    <property type="project" value="UniProtKB-SubCell"/>
</dbReference>
<evidence type="ECO:0000256" key="5">
    <source>
        <dbReference type="SAM" id="MobiDB-lite"/>
    </source>
</evidence>
<reference evidence="8" key="1">
    <citation type="submission" date="2025-08" db="UniProtKB">
        <authorList>
            <consortium name="RefSeq"/>
        </authorList>
    </citation>
    <scope>IDENTIFICATION</scope>
</reference>
<evidence type="ECO:0000256" key="4">
    <source>
        <dbReference type="PROSITE-ProRule" id="PRU00176"/>
    </source>
</evidence>
<feature type="region of interest" description="Disordered" evidence="5">
    <location>
        <begin position="30"/>
        <end position="96"/>
    </location>
</feature>
<dbReference type="GO" id="GO:0007399">
    <property type="term" value="P:nervous system development"/>
    <property type="evidence" value="ECO:0007669"/>
    <property type="project" value="InterPro"/>
</dbReference>
<dbReference type="PROSITE" id="PS50102">
    <property type="entry name" value="RRM"/>
    <property type="match status" value="1"/>
</dbReference>